<feature type="chain" id="PRO_5037111471" description="Adhesin domain-containing protein" evidence="2">
    <location>
        <begin position="21"/>
        <end position="410"/>
    </location>
</feature>
<keyword evidence="2" id="KW-0732">Signal</keyword>
<accession>A0A923DZX9</accession>
<dbReference type="Proteomes" id="UP000601055">
    <property type="component" value="Unassembled WGS sequence"/>
</dbReference>
<reference evidence="3" key="1">
    <citation type="submission" date="2019-11" db="EMBL/GenBank/DDBJ databases">
        <title>Description of Pedobacter sp. LMG 31464T.</title>
        <authorList>
            <person name="Carlier A."/>
            <person name="Qi S."/>
            <person name="Vandamme P."/>
        </authorList>
    </citation>
    <scope>NUCLEOTIDE SEQUENCE</scope>
    <source>
        <strain evidence="3">LMG 31464</strain>
    </source>
</reference>
<dbReference type="RefSeq" id="WP_182922824.1">
    <property type="nucleotide sequence ID" value="NZ_WNXD01000002.1"/>
</dbReference>
<gene>
    <name evidence="3" type="ORF">GM921_11715</name>
</gene>
<evidence type="ECO:0000313" key="3">
    <source>
        <dbReference type="EMBL" id="MBB2146156.1"/>
    </source>
</evidence>
<feature type="region of interest" description="Disordered" evidence="1">
    <location>
        <begin position="372"/>
        <end position="393"/>
    </location>
</feature>
<evidence type="ECO:0000256" key="1">
    <source>
        <dbReference type="SAM" id="MobiDB-lite"/>
    </source>
</evidence>
<dbReference type="AlphaFoldDB" id="A0A923DZX9"/>
<feature type="signal peptide" evidence="2">
    <location>
        <begin position="1"/>
        <end position="20"/>
    </location>
</feature>
<protein>
    <recommendedName>
        <fullName evidence="5">Adhesin domain-containing protein</fullName>
    </recommendedName>
</protein>
<comment type="caution">
    <text evidence="3">The sequence shown here is derived from an EMBL/GenBank/DDBJ whole genome shotgun (WGS) entry which is preliminary data.</text>
</comment>
<feature type="compositionally biased region" description="Low complexity" evidence="1">
    <location>
        <begin position="380"/>
        <end position="389"/>
    </location>
</feature>
<keyword evidence="4" id="KW-1185">Reference proteome</keyword>
<evidence type="ECO:0000256" key="2">
    <source>
        <dbReference type="SAM" id="SignalP"/>
    </source>
</evidence>
<dbReference type="EMBL" id="WNXD01000002">
    <property type="protein sequence ID" value="MBB2146156.1"/>
    <property type="molecule type" value="Genomic_DNA"/>
</dbReference>
<evidence type="ECO:0008006" key="5">
    <source>
        <dbReference type="Google" id="ProtNLM"/>
    </source>
</evidence>
<sequence>MKKLTLSISGMLLLAIQVNAQQQPSVSVNVSTSPTVSVTKSSNISYTTNSSVNVNSDVNVTTSVNVQEVGDDPMKAKTFSKSFSLDKNDKINLSNQYGNIVIKTWDKDEIKVDVDIKAYAKTDEDAQKLLDDVSITATKTGDLVTYRTNVGERNGDWGRRVKNGKTVWRREAKVYYTVYMPSSNALTAGQSYGNITMDDFSGPTSLKVQYGNLITGDLRNTNNYVNVQYGKANLKNVNQARINHEYGGGLTVASINDLELDAQYTSVNIGTIKNNANIKQQYGSGCTIGYAGSLNLTAEYSNVKLDKLGGIFTGKVEYGKLDIGTVENGCKILNVDADYSPVILGFSPAFNAEFTVNTSYGGFKYGSNVTAKKQGDDRSYSSSKSYSGQIGKGGTARVSVKTEYESVTFK</sequence>
<proteinExistence type="predicted"/>
<evidence type="ECO:0000313" key="4">
    <source>
        <dbReference type="Proteomes" id="UP000601055"/>
    </source>
</evidence>
<name>A0A923DZX9_9SPHI</name>
<organism evidence="3 4">
    <name type="scientific">Pedobacter planticolens</name>
    <dbReference type="NCBI Taxonomy" id="2679964"/>
    <lineage>
        <taxon>Bacteria</taxon>
        <taxon>Pseudomonadati</taxon>
        <taxon>Bacteroidota</taxon>
        <taxon>Sphingobacteriia</taxon>
        <taxon>Sphingobacteriales</taxon>
        <taxon>Sphingobacteriaceae</taxon>
        <taxon>Pedobacter</taxon>
    </lineage>
</organism>